<dbReference type="InterPro" id="IPR006139">
    <property type="entry name" value="D-isomer_2_OHA_DH_cat_dom"/>
</dbReference>
<dbReference type="InterPro" id="IPR029753">
    <property type="entry name" value="D-isomer_DH_CS"/>
</dbReference>
<sequence>MKIAVFEAEPWEQGLYKNLQKDHEVLFTEDALGKYNTGLCADAQVISTFIYSDLGKDVLEQIPNLRFIATRSTGFDHIALDYCREKGVRVSNVPEYGSCTVAEHVFGLILTISHHLTEAIDRTRKGDFSIRGLKGFDLHGKVLGVIGTGTIGMCVIRIARGFDMKVHAFDVRPQENMAKQLGFTYLPMDEVLKTADIITLHVPSNEKTRNLISSEQFALMKDGAVLINTARGSIVEVEALLKALAGGKISAAGLDVLSEEPIIREEAELVRSMFQRDHNLQTLLADHVLLRMRNVYITPHSAFYTQEALLDILNTTVENIRSFASGTPINLVA</sequence>
<dbReference type="InterPro" id="IPR036291">
    <property type="entry name" value="NAD(P)-bd_dom_sf"/>
</dbReference>
<dbReference type="AlphaFoldDB" id="A0A485LZ15"/>
<dbReference type="InterPro" id="IPR006140">
    <property type="entry name" value="D-isomer_DH_NAD-bd"/>
</dbReference>
<evidence type="ECO:0000259" key="4">
    <source>
        <dbReference type="Pfam" id="PF00389"/>
    </source>
</evidence>
<evidence type="ECO:0000256" key="1">
    <source>
        <dbReference type="ARBA" id="ARBA00005854"/>
    </source>
</evidence>
<dbReference type="EC" id="1.1.1.28" evidence="6"/>
<dbReference type="InterPro" id="IPR058205">
    <property type="entry name" value="D-LDH-like"/>
</dbReference>
<dbReference type="PANTHER" id="PTHR43026">
    <property type="entry name" value="2-HYDROXYACID DEHYDROGENASE HOMOLOG 1-RELATED"/>
    <property type="match status" value="1"/>
</dbReference>
<dbReference type="PROSITE" id="PS00671">
    <property type="entry name" value="D_2_HYDROXYACID_DH_3"/>
    <property type="match status" value="1"/>
</dbReference>
<proteinExistence type="inferred from homology"/>
<organism evidence="6">
    <name type="scientific">anaerobic digester metagenome</name>
    <dbReference type="NCBI Taxonomy" id="1263854"/>
    <lineage>
        <taxon>unclassified sequences</taxon>
        <taxon>metagenomes</taxon>
        <taxon>ecological metagenomes</taxon>
    </lineage>
</organism>
<name>A0A485LZ15_9ZZZZ</name>
<dbReference type="GO" id="GO:0051287">
    <property type="term" value="F:NAD binding"/>
    <property type="evidence" value="ECO:0007669"/>
    <property type="project" value="InterPro"/>
</dbReference>
<accession>A0A485LZ15</accession>
<gene>
    <name evidence="6" type="primary">ldhA</name>
    <name evidence="6" type="ORF">SCFA_30024</name>
</gene>
<dbReference type="CDD" id="cd12187">
    <property type="entry name" value="LDH_like_1"/>
    <property type="match status" value="1"/>
</dbReference>
<protein>
    <submittedName>
        <fullName evidence="6">D-lactate dehydrogenase</fullName>
        <ecNumber evidence="6">1.1.1.28</ecNumber>
    </submittedName>
</protein>
<evidence type="ECO:0000256" key="3">
    <source>
        <dbReference type="ARBA" id="ARBA00023027"/>
    </source>
</evidence>
<dbReference type="PANTHER" id="PTHR43026:SF1">
    <property type="entry name" value="2-HYDROXYACID DEHYDROGENASE HOMOLOG 1-RELATED"/>
    <property type="match status" value="1"/>
</dbReference>
<feature type="domain" description="D-isomer specific 2-hydroxyacid dehydrogenase NAD-binding" evidence="5">
    <location>
        <begin position="106"/>
        <end position="302"/>
    </location>
</feature>
<evidence type="ECO:0000313" key="6">
    <source>
        <dbReference type="EMBL" id="VFU14483.1"/>
    </source>
</evidence>
<reference evidence="6" key="1">
    <citation type="submission" date="2019-03" db="EMBL/GenBank/DDBJ databases">
        <authorList>
            <person name="Hao L."/>
        </authorList>
    </citation>
    <scope>NUCLEOTIDE SEQUENCE</scope>
</reference>
<evidence type="ECO:0000259" key="5">
    <source>
        <dbReference type="Pfam" id="PF02826"/>
    </source>
</evidence>
<dbReference type="PROSITE" id="PS00670">
    <property type="entry name" value="D_2_HYDROXYACID_DH_2"/>
    <property type="match status" value="1"/>
</dbReference>
<dbReference type="Gene3D" id="3.40.50.720">
    <property type="entry name" value="NAD(P)-binding Rossmann-like Domain"/>
    <property type="match status" value="2"/>
</dbReference>
<dbReference type="Pfam" id="PF02826">
    <property type="entry name" value="2-Hacid_dh_C"/>
    <property type="match status" value="1"/>
</dbReference>
<keyword evidence="2 6" id="KW-0560">Oxidoreductase</keyword>
<dbReference type="SUPFAM" id="SSF51735">
    <property type="entry name" value="NAD(P)-binding Rossmann-fold domains"/>
    <property type="match status" value="1"/>
</dbReference>
<feature type="domain" description="D-isomer specific 2-hydroxyacid dehydrogenase catalytic" evidence="4">
    <location>
        <begin position="13"/>
        <end position="332"/>
    </location>
</feature>
<dbReference type="SUPFAM" id="SSF52283">
    <property type="entry name" value="Formate/glycerate dehydrogenase catalytic domain-like"/>
    <property type="match status" value="1"/>
</dbReference>
<dbReference type="Pfam" id="PF00389">
    <property type="entry name" value="2-Hacid_dh"/>
    <property type="match status" value="1"/>
</dbReference>
<dbReference type="GO" id="GO:0008720">
    <property type="term" value="F:D-lactate dehydrogenase (NAD+) activity"/>
    <property type="evidence" value="ECO:0007669"/>
    <property type="project" value="UniProtKB-EC"/>
</dbReference>
<keyword evidence="3" id="KW-0520">NAD</keyword>
<comment type="similarity">
    <text evidence="1">Belongs to the D-isomer specific 2-hydroxyacid dehydrogenase family.</text>
</comment>
<evidence type="ECO:0000256" key="2">
    <source>
        <dbReference type="ARBA" id="ARBA00023002"/>
    </source>
</evidence>
<dbReference type="EMBL" id="CAADRM010000092">
    <property type="protein sequence ID" value="VFU14483.1"/>
    <property type="molecule type" value="Genomic_DNA"/>
</dbReference>